<name>A0A9X4M4H8_9ACTN</name>
<dbReference type="PRINTS" id="PR01543">
    <property type="entry name" value="ANATRNSFRASE"/>
</dbReference>
<dbReference type="Gene3D" id="3.30.2140.10">
    <property type="entry name" value="Arylamine N-acetyltransferase"/>
    <property type="match status" value="1"/>
</dbReference>
<proteinExistence type="inferred from homology"/>
<evidence type="ECO:0000313" key="4">
    <source>
        <dbReference type="Proteomes" id="UP001152755"/>
    </source>
</evidence>
<evidence type="ECO:0000256" key="2">
    <source>
        <dbReference type="RuleBase" id="RU003452"/>
    </source>
</evidence>
<dbReference type="SUPFAM" id="SSF54001">
    <property type="entry name" value="Cysteine proteinases"/>
    <property type="match status" value="1"/>
</dbReference>
<dbReference type="Gene3D" id="2.40.128.150">
    <property type="entry name" value="Cysteine proteinases"/>
    <property type="match status" value="1"/>
</dbReference>
<dbReference type="RefSeq" id="WP_332520604.1">
    <property type="nucleotide sequence ID" value="NZ_JANRHA010000015.1"/>
</dbReference>
<keyword evidence="4" id="KW-1185">Reference proteome</keyword>
<evidence type="ECO:0000313" key="3">
    <source>
        <dbReference type="EMBL" id="MDG3016637.1"/>
    </source>
</evidence>
<gene>
    <name evidence="3" type="ORF">NVS88_18970</name>
</gene>
<dbReference type="PANTHER" id="PTHR11786:SF0">
    <property type="entry name" value="ARYLAMINE N-ACETYLTRANSFERASE 4-RELATED"/>
    <property type="match status" value="1"/>
</dbReference>
<comment type="similarity">
    <text evidence="1 2">Belongs to the arylamine N-acetyltransferase family.</text>
</comment>
<dbReference type="GO" id="GO:0016407">
    <property type="term" value="F:acetyltransferase activity"/>
    <property type="evidence" value="ECO:0007669"/>
    <property type="project" value="InterPro"/>
</dbReference>
<reference evidence="3" key="1">
    <citation type="submission" date="2022-08" db="EMBL/GenBank/DDBJ databases">
        <title>Genome analysis of Corynebacteriales strain.</title>
        <authorList>
            <person name="Lee S.D."/>
        </authorList>
    </citation>
    <scope>NUCLEOTIDE SEQUENCE</scope>
    <source>
        <strain evidence="3">D3-21</strain>
    </source>
</reference>
<dbReference type="AlphaFoldDB" id="A0A9X4M4H8"/>
<evidence type="ECO:0000256" key="1">
    <source>
        <dbReference type="ARBA" id="ARBA00006547"/>
    </source>
</evidence>
<sequence length="274" mass="30588">MTTTADFDLDAYLTRIGFTGQRTPTRATLDAIAAAHTATIPFENLDPVLGVPNRLDLASLQAKLVDGGRGGYCFEHGLLLRTALLTLGYRVTALAGRVLWGTDDPHAITGRTHMLLLVDLGDERRIIDTGFGGMTLTGTLRLELDTVQSTPLEPFRLIELDGDWALQAQIGEDRWRTTYRFDLQPQHPIDYEPANWYLSTWPQSRFVTMLMAARATTDRRYALAGRQLTVHHADGTAERRVLTGFDEFRTVLERDLLIDTSGLTGLRAAFDRLD</sequence>
<comment type="caution">
    <text evidence="3">The sequence shown here is derived from an EMBL/GenBank/DDBJ whole genome shotgun (WGS) entry which is preliminary data.</text>
</comment>
<protein>
    <submittedName>
        <fullName evidence="3">Arylamine N-acetyltransferase</fullName>
    </submittedName>
</protein>
<accession>A0A9X4M4H8</accession>
<dbReference type="InterPro" id="IPR038765">
    <property type="entry name" value="Papain-like_cys_pep_sf"/>
</dbReference>
<dbReference type="PANTHER" id="PTHR11786">
    <property type="entry name" value="N-HYDROXYARYLAMINE O-ACETYLTRANSFERASE"/>
    <property type="match status" value="1"/>
</dbReference>
<dbReference type="Pfam" id="PF00797">
    <property type="entry name" value="Acetyltransf_2"/>
    <property type="match status" value="1"/>
</dbReference>
<organism evidence="3 4">
    <name type="scientific">Speluncibacter jeojiensis</name>
    <dbReference type="NCBI Taxonomy" id="2710754"/>
    <lineage>
        <taxon>Bacteria</taxon>
        <taxon>Bacillati</taxon>
        <taxon>Actinomycetota</taxon>
        <taxon>Actinomycetes</taxon>
        <taxon>Mycobacteriales</taxon>
        <taxon>Speluncibacteraceae</taxon>
        <taxon>Speluncibacter</taxon>
    </lineage>
</organism>
<dbReference type="EMBL" id="JANRHA010000015">
    <property type="protein sequence ID" value="MDG3016637.1"/>
    <property type="molecule type" value="Genomic_DNA"/>
</dbReference>
<dbReference type="Proteomes" id="UP001152755">
    <property type="component" value="Unassembled WGS sequence"/>
</dbReference>
<dbReference type="InterPro" id="IPR001447">
    <property type="entry name" value="Arylamine_N-AcTrfase"/>
</dbReference>